<evidence type="ECO:0000313" key="2">
    <source>
        <dbReference type="Proteomes" id="UP000789920"/>
    </source>
</evidence>
<keyword evidence="2" id="KW-1185">Reference proteome</keyword>
<comment type="caution">
    <text evidence="1">The sequence shown here is derived from an EMBL/GenBank/DDBJ whole genome shotgun (WGS) entry which is preliminary data.</text>
</comment>
<name>A0ACA9PC79_9GLOM</name>
<gene>
    <name evidence="1" type="ORF">RPERSI_LOCUS10046</name>
</gene>
<protein>
    <submittedName>
        <fullName evidence="1">17440_t:CDS:1</fullName>
    </submittedName>
</protein>
<dbReference type="Proteomes" id="UP000789920">
    <property type="component" value="Unassembled WGS sequence"/>
</dbReference>
<feature type="non-terminal residue" evidence="1">
    <location>
        <position position="1"/>
    </location>
</feature>
<sequence length="69" mass="8074">SDKRVYMSNEVKVSSDENAVEFERDDLRKCRKTMNNMAVMNCHVKHPMWLSNLSQKPNDSEDLEISVNE</sequence>
<dbReference type="EMBL" id="CAJVQC010019476">
    <property type="protein sequence ID" value="CAG8701494.1"/>
    <property type="molecule type" value="Genomic_DNA"/>
</dbReference>
<organism evidence="1 2">
    <name type="scientific">Racocetra persica</name>
    <dbReference type="NCBI Taxonomy" id="160502"/>
    <lineage>
        <taxon>Eukaryota</taxon>
        <taxon>Fungi</taxon>
        <taxon>Fungi incertae sedis</taxon>
        <taxon>Mucoromycota</taxon>
        <taxon>Glomeromycotina</taxon>
        <taxon>Glomeromycetes</taxon>
        <taxon>Diversisporales</taxon>
        <taxon>Gigasporaceae</taxon>
        <taxon>Racocetra</taxon>
    </lineage>
</organism>
<accession>A0ACA9PC79</accession>
<evidence type="ECO:0000313" key="1">
    <source>
        <dbReference type="EMBL" id="CAG8701494.1"/>
    </source>
</evidence>
<reference evidence="1" key="1">
    <citation type="submission" date="2021-06" db="EMBL/GenBank/DDBJ databases">
        <authorList>
            <person name="Kallberg Y."/>
            <person name="Tangrot J."/>
            <person name="Rosling A."/>
        </authorList>
    </citation>
    <scope>NUCLEOTIDE SEQUENCE</scope>
    <source>
        <strain evidence="1">MA461A</strain>
    </source>
</reference>
<proteinExistence type="predicted"/>